<gene>
    <name evidence="2" type="ORF">NQ318_003117</name>
</gene>
<dbReference type="Pfam" id="PF07679">
    <property type="entry name" value="I-set"/>
    <property type="match status" value="2"/>
</dbReference>
<dbReference type="InterPro" id="IPR036179">
    <property type="entry name" value="Ig-like_dom_sf"/>
</dbReference>
<dbReference type="EMBL" id="JAPWTK010000046">
    <property type="protein sequence ID" value="KAJ8954586.1"/>
    <property type="molecule type" value="Genomic_DNA"/>
</dbReference>
<organism evidence="2 3">
    <name type="scientific">Aromia moschata</name>
    <dbReference type="NCBI Taxonomy" id="1265417"/>
    <lineage>
        <taxon>Eukaryota</taxon>
        <taxon>Metazoa</taxon>
        <taxon>Ecdysozoa</taxon>
        <taxon>Arthropoda</taxon>
        <taxon>Hexapoda</taxon>
        <taxon>Insecta</taxon>
        <taxon>Pterygota</taxon>
        <taxon>Neoptera</taxon>
        <taxon>Endopterygota</taxon>
        <taxon>Coleoptera</taxon>
        <taxon>Polyphaga</taxon>
        <taxon>Cucujiformia</taxon>
        <taxon>Chrysomeloidea</taxon>
        <taxon>Cerambycidae</taxon>
        <taxon>Cerambycinae</taxon>
        <taxon>Callichromatini</taxon>
        <taxon>Aromia</taxon>
    </lineage>
</organism>
<evidence type="ECO:0000313" key="3">
    <source>
        <dbReference type="Proteomes" id="UP001162162"/>
    </source>
</evidence>
<protein>
    <recommendedName>
        <fullName evidence="1">Ig-like domain-containing protein</fullName>
    </recommendedName>
</protein>
<feature type="domain" description="Ig-like" evidence="1">
    <location>
        <begin position="45"/>
        <end position="102"/>
    </location>
</feature>
<comment type="caution">
    <text evidence="2">The sequence shown here is derived from an EMBL/GenBank/DDBJ whole genome shotgun (WGS) entry which is preliminary data.</text>
</comment>
<dbReference type="InterPro" id="IPR013783">
    <property type="entry name" value="Ig-like_fold"/>
</dbReference>
<dbReference type="InterPro" id="IPR007110">
    <property type="entry name" value="Ig-like_dom"/>
</dbReference>
<dbReference type="Gene3D" id="2.60.40.10">
    <property type="entry name" value="Immunoglobulins"/>
    <property type="match status" value="2"/>
</dbReference>
<dbReference type="Proteomes" id="UP001162162">
    <property type="component" value="Unassembled WGS sequence"/>
</dbReference>
<dbReference type="PROSITE" id="PS50835">
    <property type="entry name" value="IG_LIKE"/>
    <property type="match status" value="2"/>
</dbReference>
<evidence type="ECO:0000313" key="2">
    <source>
        <dbReference type="EMBL" id="KAJ8954586.1"/>
    </source>
</evidence>
<name>A0AAV8YT11_9CUCU</name>
<dbReference type="SMART" id="SM00409">
    <property type="entry name" value="IG"/>
    <property type="match status" value="2"/>
</dbReference>
<dbReference type="AlphaFoldDB" id="A0AAV8YT11"/>
<dbReference type="InterPro" id="IPR003599">
    <property type="entry name" value="Ig_sub"/>
</dbReference>
<dbReference type="SUPFAM" id="SSF48726">
    <property type="entry name" value="Immunoglobulin"/>
    <property type="match status" value="2"/>
</dbReference>
<accession>A0AAV8YT11</accession>
<dbReference type="FunFam" id="2.60.40.10:FF:001307">
    <property type="entry name" value="Stretchin-Mlck, isoform V"/>
    <property type="match status" value="1"/>
</dbReference>
<evidence type="ECO:0000259" key="1">
    <source>
        <dbReference type="PROSITE" id="PS50835"/>
    </source>
</evidence>
<reference evidence="2" key="1">
    <citation type="journal article" date="2023" name="Insect Mol. Biol.">
        <title>Genome sequencing provides insights into the evolution of gene families encoding plant cell wall-degrading enzymes in longhorned beetles.</title>
        <authorList>
            <person name="Shin N.R."/>
            <person name="Okamura Y."/>
            <person name="Kirsch R."/>
            <person name="Pauchet Y."/>
        </authorList>
    </citation>
    <scope>NUCLEOTIDE SEQUENCE</scope>
    <source>
        <strain evidence="2">AMC_N1</strain>
    </source>
</reference>
<keyword evidence="3" id="KW-1185">Reference proteome</keyword>
<dbReference type="PANTHER" id="PTHR47633">
    <property type="entry name" value="IMMUNOGLOBULIN"/>
    <property type="match status" value="1"/>
</dbReference>
<proteinExistence type="predicted"/>
<dbReference type="InterPro" id="IPR013098">
    <property type="entry name" value="Ig_I-set"/>
</dbReference>
<dbReference type="PANTHER" id="PTHR47633:SF4">
    <property type="entry name" value="MYOPALLADIN ISOFORM X1"/>
    <property type="match status" value="1"/>
</dbReference>
<feature type="domain" description="Ig-like" evidence="1">
    <location>
        <begin position="112"/>
        <end position="192"/>
    </location>
</feature>
<sequence>MGLSLENIAICVMVLRHVTLGKDGLPNLKEQNLGGKLQTNNIMVIKWYKNEETVHEGERYRFVNEGGFHCIDVAPVTAHDTGRWTCTAQNALGQASSSCHLNVLVPKTYKPPEFLEELRALLTEQGTVSLECKVVGVPTPSLRWFKDGKEIRAGDVFALTANPDDPTSLGIYVCEASNCMGKAISSSKVHVMGKGSREGSLKPADSPIPTGPPPIFTRDIQDAAIKIGDPLLLSCQALLVEELA</sequence>